<keyword evidence="3" id="KW-1185">Reference proteome</keyword>
<accession>A0A7E4W4W9</accession>
<name>A0A7E4W4W9_PANRE</name>
<organism evidence="3 4">
    <name type="scientific">Panagrellus redivivus</name>
    <name type="common">Microworm</name>
    <dbReference type="NCBI Taxonomy" id="6233"/>
    <lineage>
        <taxon>Eukaryota</taxon>
        <taxon>Metazoa</taxon>
        <taxon>Ecdysozoa</taxon>
        <taxon>Nematoda</taxon>
        <taxon>Chromadorea</taxon>
        <taxon>Rhabditida</taxon>
        <taxon>Tylenchina</taxon>
        <taxon>Panagrolaimomorpha</taxon>
        <taxon>Panagrolaimoidea</taxon>
        <taxon>Panagrolaimidae</taxon>
        <taxon>Panagrellus</taxon>
    </lineage>
</organism>
<sequence length="87" mass="9755">MPCEYTYGSFCQNTLLGIVGSVLIFSFVSFILACVVPKDSPLRKRMQKPSEQNPDYDAPPPYFAATYSELLQYETAAHPAEPPKYTN</sequence>
<feature type="region of interest" description="Disordered" evidence="1">
    <location>
        <begin position="41"/>
        <end position="60"/>
    </location>
</feature>
<evidence type="ECO:0000256" key="2">
    <source>
        <dbReference type="SAM" id="Phobius"/>
    </source>
</evidence>
<dbReference type="AlphaFoldDB" id="A0A7E4W4W9"/>
<dbReference type="WBParaSite" id="Pan_g6592.t1">
    <property type="protein sequence ID" value="Pan_g6592.t1"/>
    <property type="gene ID" value="Pan_g6592"/>
</dbReference>
<feature type="transmembrane region" description="Helical" evidence="2">
    <location>
        <begin position="15"/>
        <end position="36"/>
    </location>
</feature>
<reference evidence="3" key="1">
    <citation type="journal article" date="2013" name="Genetics">
        <title>The draft genome and transcriptome of Panagrellus redivivus are shaped by the harsh demands of a free-living lifestyle.</title>
        <authorList>
            <person name="Srinivasan J."/>
            <person name="Dillman A.R."/>
            <person name="Macchietto M.G."/>
            <person name="Heikkinen L."/>
            <person name="Lakso M."/>
            <person name="Fracchia K.M."/>
            <person name="Antoshechkin I."/>
            <person name="Mortazavi A."/>
            <person name="Wong G."/>
            <person name="Sternberg P.W."/>
        </authorList>
    </citation>
    <scope>NUCLEOTIDE SEQUENCE [LARGE SCALE GENOMIC DNA]</scope>
    <source>
        <strain evidence="3">MT8872</strain>
    </source>
</reference>
<evidence type="ECO:0000313" key="3">
    <source>
        <dbReference type="Proteomes" id="UP000492821"/>
    </source>
</evidence>
<protein>
    <submittedName>
        <fullName evidence="4">Uncharacterized protein</fullName>
    </submittedName>
</protein>
<keyword evidence="2" id="KW-1133">Transmembrane helix</keyword>
<evidence type="ECO:0000313" key="4">
    <source>
        <dbReference type="WBParaSite" id="Pan_g6592.t1"/>
    </source>
</evidence>
<keyword evidence="2" id="KW-0812">Transmembrane</keyword>
<proteinExistence type="predicted"/>
<reference evidence="4" key="2">
    <citation type="submission" date="2020-10" db="UniProtKB">
        <authorList>
            <consortium name="WormBaseParasite"/>
        </authorList>
    </citation>
    <scope>IDENTIFICATION</scope>
</reference>
<dbReference type="Proteomes" id="UP000492821">
    <property type="component" value="Unassembled WGS sequence"/>
</dbReference>
<evidence type="ECO:0000256" key="1">
    <source>
        <dbReference type="SAM" id="MobiDB-lite"/>
    </source>
</evidence>
<keyword evidence="2" id="KW-0472">Membrane</keyword>